<comment type="caution">
    <text evidence="3">The sequence shown here is derived from an EMBL/GenBank/DDBJ whole genome shotgun (WGS) entry which is preliminary data.</text>
</comment>
<evidence type="ECO:0000259" key="2">
    <source>
        <dbReference type="Pfam" id="PF24883"/>
    </source>
</evidence>
<accession>A0A5N5D6X1</accession>
<dbReference type="SUPFAM" id="SSF52540">
    <property type="entry name" value="P-loop containing nucleoside triphosphate hydrolases"/>
    <property type="match status" value="1"/>
</dbReference>
<evidence type="ECO:0000313" key="4">
    <source>
        <dbReference type="Proteomes" id="UP000325902"/>
    </source>
</evidence>
<dbReference type="PANTHER" id="PTHR10039">
    <property type="entry name" value="AMELOGENIN"/>
    <property type="match status" value="1"/>
</dbReference>
<keyword evidence="4" id="KW-1185">Reference proteome</keyword>
<proteinExistence type="predicted"/>
<evidence type="ECO:0000313" key="3">
    <source>
        <dbReference type="EMBL" id="KAB2573132.1"/>
    </source>
</evidence>
<evidence type="ECO:0000256" key="1">
    <source>
        <dbReference type="ARBA" id="ARBA00022737"/>
    </source>
</evidence>
<sequence length="957" mass="107770">MKKLQPKLEAIQQVASFTGVVGAAEPTGSLAIVSQIVSASCSVGIQLAGAADTLDTEIHRLFDLAPRLLQCDAIALSTKEPELLRKDLVKVYTGMFRFYLVAMKIFQYHRNFGAAIMKHRDEITEAVNEFSSFWDHFLEGVQIDTLETAAETLDVSRKNQIAKILERECSHELAYRPSTPAAGTCQWLFSTHGPFKFWNQSPTPATHFLTMFGAMGSGKTVATAYLADHLASDSKDRTVLRYYIHNDSERSEPTNIYCSLIRQFLSWHPKLEVYLWQLLQECTATDPQRQSRRPEVLRQCFIGLLDAGPKQVCIFLDALDALDFEAREELNHFFQDLRKLMCQCKVFLTSQPNSCVKKLVPGETFDIEKLRKDIREENYRIAKHLMDAKFFEDGRRHQYSKAEQQRLIKEISVLADGSPMMVYLNVAHADALTRGALYRSADKVLQVIENAPSGHSKIPQKWTEIRKQVLEHLDVDREMVNPLLRFLAITSRPVTIREACAFVVYDTQDGDKLPQELNIQEQKNIIQTIRPFVITDDESDPESVLRLYHNSLQKLILLKEPSTWDSADDIKDDKNLIQRKTKMNGAMASKCIRYLQFPDCSKKDFIQSGQPQAAFFNYAACAWPHHMANSAGGPTAEQVDGIVAICKPGSGILLNWTDQNYLHTKTFLPDDPAAVLDALVIAVHFRLDALTAMILDRPDAFQPPHFHPQSASHALTCLLQTSRFSLANHLISKSGSRLRTLAVWTHVMRLYSPYPDFWLPKPLTDDDLRGLTKPEASSKQAAHEQTRNAALAALKQREHAWQAFLDPFVTHLLPVLGADALCEAVANGCLSVVKKLFACASRDTTLRRKLLEPRGHASRDGGGSEQQHQVVGVAAQQGDVDMLRFLLRQPGMEKLVRHLGPGGETVFHAAAQMVCSEFRPEVFAELRRAWPEGVDVLDGRARHFRDLLRAGESELVP</sequence>
<protein>
    <recommendedName>
        <fullName evidence="2">Nephrocystin 3-like N-terminal domain-containing protein</fullName>
    </recommendedName>
</protein>
<organism evidence="3 4">
    <name type="scientific">Lasiodiplodia theobromae</name>
    <dbReference type="NCBI Taxonomy" id="45133"/>
    <lineage>
        <taxon>Eukaryota</taxon>
        <taxon>Fungi</taxon>
        <taxon>Dikarya</taxon>
        <taxon>Ascomycota</taxon>
        <taxon>Pezizomycotina</taxon>
        <taxon>Dothideomycetes</taxon>
        <taxon>Dothideomycetes incertae sedis</taxon>
        <taxon>Botryosphaeriales</taxon>
        <taxon>Botryosphaeriaceae</taxon>
        <taxon>Lasiodiplodia</taxon>
    </lineage>
</organism>
<name>A0A5N5D6X1_9PEZI</name>
<reference evidence="3 4" key="1">
    <citation type="journal article" date="2019" name="Sci. Rep.">
        <title>A multi-omics analysis of the grapevine pathogen Lasiodiplodia theobromae reveals that temperature affects the expression of virulence- and pathogenicity-related genes.</title>
        <authorList>
            <person name="Felix C."/>
            <person name="Meneses R."/>
            <person name="Goncalves M.F.M."/>
            <person name="Tilleman L."/>
            <person name="Duarte A.S."/>
            <person name="Jorrin-Novo J.V."/>
            <person name="Van de Peer Y."/>
            <person name="Deforce D."/>
            <person name="Van Nieuwerburgh F."/>
            <person name="Esteves A.C."/>
            <person name="Alves A."/>
        </authorList>
    </citation>
    <scope>NUCLEOTIDE SEQUENCE [LARGE SCALE GENOMIC DNA]</scope>
    <source>
        <strain evidence="3 4">LA-SOL3</strain>
    </source>
</reference>
<dbReference type="InterPro" id="IPR027417">
    <property type="entry name" value="P-loop_NTPase"/>
</dbReference>
<gene>
    <name evidence="3" type="ORF">DBV05_g8214</name>
</gene>
<keyword evidence="1" id="KW-0677">Repeat</keyword>
<dbReference type="OrthoDB" id="62952at2759"/>
<dbReference type="Pfam" id="PF24883">
    <property type="entry name" value="NPHP3_N"/>
    <property type="match status" value="1"/>
</dbReference>
<dbReference type="InterPro" id="IPR056884">
    <property type="entry name" value="NPHP3-like_N"/>
</dbReference>
<feature type="domain" description="Nephrocystin 3-like N-terminal" evidence="2">
    <location>
        <begin position="183"/>
        <end position="350"/>
    </location>
</feature>
<dbReference type="Proteomes" id="UP000325902">
    <property type="component" value="Unassembled WGS sequence"/>
</dbReference>
<dbReference type="AlphaFoldDB" id="A0A5N5D6X1"/>
<dbReference type="EMBL" id="VCHE01000064">
    <property type="protein sequence ID" value="KAB2573132.1"/>
    <property type="molecule type" value="Genomic_DNA"/>
</dbReference>
<dbReference type="Gene3D" id="3.40.50.300">
    <property type="entry name" value="P-loop containing nucleotide triphosphate hydrolases"/>
    <property type="match status" value="1"/>
</dbReference>